<keyword evidence="4" id="KW-1185">Reference proteome</keyword>
<dbReference type="Gene3D" id="3.40.50.1980">
    <property type="entry name" value="Nitrogenase molybdenum iron protein domain"/>
    <property type="match status" value="2"/>
</dbReference>
<dbReference type="RefSeq" id="WP_098504310.1">
    <property type="nucleotide sequence ID" value="NZ_PDJQ01000001.1"/>
</dbReference>
<dbReference type="SUPFAM" id="SSF53807">
    <property type="entry name" value="Helical backbone' metal receptor"/>
    <property type="match status" value="1"/>
</dbReference>
<evidence type="ECO:0000313" key="4">
    <source>
        <dbReference type="Proteomes" id="UP000223071"/>
    </source>
</evidence>
<dbReference type="CDD" id="cd01144">
    <property type="entry name" value="BtuF"/>
    <property type="match status" value="1"/>
</dbReference>
<dbReference type="InterPro" id="IPR054828">
    <property type="entry name" value="Vit_B12_bind_prot"/>
</dbReference>
<feature type="domain" description="Fe/B12 periplasmic-binding" evidence="2">
    <location>
        <begin position="5"/>
        <end position="257"/>
    </location>
</feature>
<protein>
    <submittedName>
        <fullName evidence="3">Iron complex transport system substrate-binding protein</fullName>
    </submittedName>
</protein>
<sequence length="260" mass="28153">MGPQRIVCLTAETTEIAFAAGAGDRVVGVSGYAVRPPEARKKPKVAAFQTAHVERILAVEPDLVLGFSDLQADIARELIRAGVPVLITNQRTLRETAEAIALVGAACGEPEAGRKLAEEFEAELEAIRQRPGRPAHRMRVYFEEWDDPLISGIAWVSELIELCGGEDIFPELRGCRSARDRVVEPEEVVRRDPEVIVASWCGKKARLERIAARPGWEGVSAVRAGRLFEIKSPDILAPGPSLLHGARQLAAILDSVTGAG</sequence>
<dbReference type="NCBIfam" id="NF038402">
    <property type="entry name" value="TroA_like"/>
    <property type="match status" value="1"/>
</dbReference>
<evidence type="ECO:0000259" key="2">
    <source>
        <dbReference type="PROSITE" id="PS50983"/>
    </source>
</evidence>
<dbReference type="InterPro" id="IPR051030">
    <property type="entry name" value="Vitamin_B12-ABC_binding"/>
</dbReference>
<dbReference type="InterPro" id="IPR002491">
    <property type="entry name" value="ABC_transptr_periplasmic_BD"/>
</dbReference>
<gene>
    <name evidence="3" type="ORF">A9A59_2213</name>
</gene>
<dbReference type="PROSITE" id="PS50983">
    <property type="entry name" value="FE_B12_PBP"/>
    <property type="match status" value="1"/>
</dbReference>
<organism evidence="3 4">
    <name type="scientific">Tepidiforma thermophila (strain KCTC 52669 / CGMCC 1.13589 / G233)</name>
    <dbReference type="NCBI Taxonomy" id="2761530"/>
    <lineage>
        <taxon>Bacteria</taxon>
        <taxon>Bacillati</taxon>
        <taxon>Chloroflexota</taxon>
        <taxon>Tepidiformia</taxon>
        <taxon>Tepidiformales</taxon>
        <taxon>Tepidiformaceae</taxon>
        <taxon>Tepidiforma</taxon>
    </lineage>
</organism>
<dbReference type="EMBL" id="PDJQ01000001">
    <property type="protein sequence ID" value="PFG74960.1"/>
    <property type="molecule type" value="Genomic_DNA"/>
</dbReference>
<comment type="caution">
    <text evidence="3">The sequence shown here is derived from an EMBL/GenBank/DDBJ whole genome shotgun (WGS) entry which is preliminary data.</text>
</comment>
<evidence type="ECO:0000256" key="1">
    <source>
        <dbReference type="ARBA" id="ARBA00022729"/>
    </source>
</evidence>
<dbReference type="PANTHER" id="PTHR42860">
    <property type="entry name" value="VITAMIN B12-BINDING PROTEIN"/>
    <property type="match status" value="1"/>
</dbReference>
<dbReference type="Pfam" id="PF01497">
    <property type="entry name" value="Peripla_BP_2"/>
    <property type="match status" value="1"/>
</dbReference>
<dbReference type="PANTHER" id="PTHR42860:SF2">
    <property type="entry name" value="BLL4160 PROTEIN"/>
    <property type="match status" value="1"/>
</dbReference>
<dbReference type="Proteomes" id="UP000223071">
    <property type="component" value="Unassembled WGS sequence"/>
</dbReference>
<keyword evidence="1" id="KW-0732">Signal</keyword>
<proteinExistence type="predicted"/>
<name>A0A2A9HIL3_TEPT2</name>
<evidence type="ECO:0000313" key="3">
    <source>
        <dbReference type="EMBL" id="PFG74960.1"/>
    </source>
</evidence>
<dbReference type="AlphaFoldDB" id="A0A2A9HIL3"/>
<reference evidence="3 4" key="1">
    <citation type="submission" date="2017-09" db="EMBL/GenBank/DDBJ databases">
        <title>Sequencing the genomes of two abundant thermophiles in Great Basin hot springs: Thermocrinis jamiesonii and novel Chloroflexi Thermoflexus hugenholtzii.</title>
        <authorList>
            <person name="Hedlund B."/>
        </authorList>
    </citation>
    <scope>NUCLEOTIDE SEQUENCE [LARGE SCALE GENOMIC DNA]</scope>
    <source>
        <strain evidence="3 4">G233</strain>
    </source>
</reference>
<accession>A0A2A9HIL3</accession>